<dbReference type="eggNOG" id="COG2982">
    <property type="taxonomic scope" value="Bacteria"/>
</dbReference>
<dbReference type="STRING" id="452637.Oter_2262"/>
<feature type="compositionally biased region" description="Basic and acidic residues" evidence="1">
    <location>
        <begin position="378"/>
        <end position="398"/>
    </location>
</feature>
<feature type="transmembrane region" description="Helical" evidence="2">
    <location>
        <begin position="19"/>
        <end position="41"/>
    </location>
</feature>
<protein>
    <recommendedName>
        <fullName evidence="5">DUF748 domain-containing protein</fullName>
    </recommendedName>
</protein>
<evidence type="ECO:0008006" key="5">
    <source>
        <dbReference type="Google" id="ProtNLM"/>
    </source>
</evidence>
<keyword evidence="2" id="KW-0472">Membrane</keyword>
<accession>B1ZPU2</accession>
<dbReference type="Proteomes" id="UP000007013">
    <property type="component" value="Chromosome"/>
</dbReference>
<name>B1ZPU2_OPITP</name>
<feature type="region of interest" description="Disordered" evidence="1">
    <location>
        <begin position="359"/>
        <end position="413"/>
    </location>
</feature>
<dbReference type="HOGENOM" id="CLU_056895_0_0_0"/>
<evidence type="ECO:0000313" key="4">
    <source>
        <dbReference type="Proteomes" id="UP000007013"/>
    </source>
</evidence>
<proteinExistence type="predicted"/>
<dbReference type="KEGG" id="ote:Oter_2262"/>
<evidence type="ECO:0000313" key="3">
    <source>
        <dbReference type="EMBL" id="ACB75545.1"/>
    </source>
</evidence>
<reference evidence="3 4" key="1">
    <citation type="journal article" date="2011" name="J. Bacteriol.">
        <title>Genome sequence of the verrucomicrobium Opitutus terrae PB90-1, an abundant inhabitant of rice paddy soil ecosystems.</title>
        <authorList>
            <person name="van Passel M.W."/>
            <person name="Kant R."/>
            <person name="Palva A."/>
            <person name="Copeland A."/>
            <person name="Lucas S."/>
            <person name="Lapidus A."/>
            <person name="Glavina del Rio T."/>
            <person name="Pitluck S."/>
            <person name="Goltsman E."/>
            <person name="Clum A."/>
            <person name="Sun H."/>
            <person name="Schmutz J."/>
            <person name="Larimer F.W."/>
            <person name="Land M.L."/>
            <person name="Hauser L."/>
            <person name="Kyrpides N."/>
            <person name="Mikhailova N."/>
            <person name="Richardson P.P."/>
            <person name="Janssen P.H."/>
            <person name="de Vos W.M."/>
            <person name="Smidt H."/>
        </authorList>
    </citation>
    <scope>NUCLEOTIDE SEQUENCE [LARGE SCALE GENOMIC DNA]</scope>
    <source>
        <strain evidence="4">DSM 11246 / JCM 15787 / PB90-1</strain>
    </source>
</reference>
<dbReference type="RefSeq" id="WP_012375082.1">
    <property type="nucleotide sequence ID" value="NC_010571.1"/>
</dbReference>
<keyword evidence="4" id="KW-1185">Reference proteome</keyword>
<sequence>MAADITPLIHRVRRWPRRVVITIAVVAVTLLAVRIALPYVVRNQVNHRLQSIPGYTGHVADIGIALWRGAYALEGVEIYKVSGEVRTPFVRARTIDFSVAWRDLFHGKIVSDILVEEGQLTFVAGATEAESQTDVDRRWQEVIEDLFPLEITHLEVNHGLLRYQDTTKTPAVDLFVTNLRLAATGLRNRPSESGEEFPAEIVLEGDSLGGGQLRLAISAEPLAAQPHFHLSAKLENVNLPELNESLKAYANVDVSRGKMELAAEMAGKDGGFQGYVKPFFEEVDFNNVSDENKSVLTRIWENVVQGLAWLVKNKARDQVGTRIPFQGRFGDPQVGLWTTIVNLFRHGFVRAFNPTIEGTVDPDNVLPTGDSADGEGVASEKPETPPKVATDDVKKVEPEAAAPTDQPSKKRTP</sequence>
<gene>
    <name evidence="3" type="ordered locus">Oter_2262</name>
</gene>
<dbReference type="EMBL" id="CP001032">
    <property type="protein sequence ID" value="ACB75545.1"/>
    <property type="molecule type" value="Genomic_DNA"/>
</dbReference>
<organism evidence="3 4">
    <name type="scientific">Opitutus terrae (strain DSM 11246 / JCM 15787 / PB90-1)</name>
    <dbReference type="NCBI Taxonomy" id="452637"/>
    <lineage>
        <taxon>Bacteria</taxon>
        <taxon>Pseudomonadati</taxon>
        <taxon>Verrucomicrobiota</taxon>
        <taxon>Opitutia</taxon>
        <taxon>Opitutales</taxon>
        <taxon>Opitutaceae</taxon>
        <taxon>Opitutus</taxon>
    </lineage>
</organism>
<evidence type="ECO:0000256" key="2">
    <source>
        <dbReference type="SAM" id="Phobius"/>
    </source>
</evidence>
<keyword evidence="2" id="KW-1133">Transmembrane helix</keyword>
<dbReference type="AlphaFoldDB" id="B1ZPU2"/>
<evidence type="ECO:0000256" key="1">
    <source>
        <dbReference type="SAM" id="MobiDB-lite"/>
    </source>
</evidence>
<dbReference type="OrthoDB" id="9771783at2"/>
<keyword evidence="2" id="KW-0812">Transmembrane</keyword>